<feature type="transmembrane region" description="Helical" evidence="2">
    <location>
        <begin position="232"/>
        <end position="251"/>
    </location>
</feature>
<dbReference type="Pfam" id="PF10337">
    <property type="entry name" value="ArAE_2_N"/>
    <property type="match status" value="1"/>
</dbReference>
<dbReference type="InterPro" id="IPR018820">
    <property type="entry name" value="BRE4-related_DUF2421"/>
</dbReference>
<keyword evidence="2" id="KW-0812">Transmembrane</keyword>
<gene>
    <name evidence="5" type="ORF">G210_5977</name>
</gene>
<dbReference type="Pfam" id="PF10334">
    <property type="entry name" value="BRE4"/>
    <property type="match status" value="1"/>
</dbReference>
<feature type="region of interest" description="Disordered" evidence="1">
    <location>
        <begin position="1"/>
        <end position="20"/>
    </location>
</feature>
<feature type="transmembrane region" description="Helical" evidence="2">
    <location>
        <begin position="764"/>
        <end position="784"/>
    </location>
</feature>
<comment type="caution">
    <text evidence="5">The sequence shown here is derived from an EMBL/GenBank/DDBJ whole genome shotgun (WGS) entry which is preliminary data.</text>
</comment>
<dbReference type="PANTHER" id="PTHR37994:SF1">
    <property type="entry name" value="ER TRANSPORTER 6TM N-TERMINAL DOMAIN-CONTAINING PROTEIN"/>
    <property type="match status" value="1"/>
</dbReference>
<dbReference type="eggNOG" id="KOG4711">
    <property type="taxonomic scope" value="Eukaryota"/>
</dbReference>
<evidence type="ECO:0000256" key="2">
    <source>
        <dbReference type="SAM" id="Phobius"/>
    </source>
</evidence>
<proteinExistence type="predicted"/>
<dbReference type="HOGENOM" id="CLU_012000_0_0_1"/>
<feature type="transmembrane region" description="Helical" evidence="2">
    <location>
        <begin position="89"/>
        <end position="108"/>
    </location>
</feature>
<organism evidence="5 6">
    <name type="scientific">Candida maltosa (strain Xu316)</name>
    <name type="common">Yeast</name>
    <dbReference type="NCBI Taxonomy" id="1245528"/>
    <lineage>
        <taxon>Eukaryota</taxon>
        <taxon>Fungi</taxon>
        <taxon>Dikarya</taxon>
        <taxon>Ascomycota</taxon>
        <taxon>Saccharomycotina</taxon>
        <taxon>Pichiomycetes</taxon>
        <taxon>Debaryomycetaceae</taxon>
        <taxon>Candida/Lodderomyces clade</taxon>
        <taxon>Candida</taxon>
    </lineage>
</organism>
<keyword evidence="2" id="KW-1133">Transmembrane helix</keyword>
<evidence type="ECO:0000259" key="4">
    <source>
        <dbReference type="Pfam" id="PF10337"/>
    </source>
</evidence>
<protein>
    <recommendedName>
        <fullName evidence="7">ER transporter 6TM N-terminal domain-containing protein</fullName>
    </recommendedName>
</protein>
<dbReference type="OrthoDB" id="2274698at2759"/>
<evidence type="ECO:0000313" key="5">
    <source>
        <dbReference type="EMBL" id="EMG51115.1"/>
    </source>
</evidence>
<dbReference type="OMA" id="RIANFEM"/>
<reference evidence="5 6" key="1">
    <citation type="submission" date="2013-02" db="EMBL/GenBank/DDBJ databases">
        <title>Genome sequence of Candida maltosa Xu316, a potential industrial strain for xylitol and ethanol production.</title>
        <authorList>
            <person name="Yu J."/>
            <person name="Wang Q."/>
            <person name="Geng X."/>
            <person name="Bao W."/>
            <person name="He P."/>
            <person name="Cai J."/>
        </authorList>
    </citation>
    <scope>NUCLEOTIDE SEQUENCE [LARGE SCALE GENOMIC DNA]</scope>
    <source>
        <strain evidence="6">Xu316</strain>
    </source>
</reference>
<dbReference type="InterPro" id="IPR018823">
    <property type="entry name" value="ArAE_2_N"/>
</dbReference>
<feature type="transmembrane region" description="Helical" evidence="2">
    <location>
        <begin position="142"/>
        <end position="162"/>
    </location>
</feature>
<name>M3K7F3_CANMX</name>
<feature type="transmembrane region" description="Helical" evidence="2">
    <location>
        <begin position="683"/>
        <end position="703"/>
    </location>
</feature>
<dbReference type="STRING" id="1245528.M3K7F3"/>
<keyword evidence="6" id="KW-1185">Reference proteome</keyword>
<feature type="transmembrane region" description="Helical" evidence="2">
    <location>
        <begin position="709"/>
        <end position="727"/>
    </location>
</feature>
<sequence>MANNSDGDNQRFSSESSLHSEEMDPIPLKNILPHNHVCNAYFPEGDERNLAQSIAREEPETKPTLFRRLLDVVWPKFILQHLNYPSFKVVFRSWAQVWVGIVLTIIPASSHWMGGAAYLISIVSLISVSGGASIIMNTLTSLAGFFGVIVSFVHFLITSKIINHIHGGITSDELARQLIEEGSCQLDNSLQDCISDQIFSGRYITTKGAAVSALAIITNTFIVGNMREHLHPLWGLVYVSGQIGICIFMCYGQFSPLFQPLEIGYVVLKPFGLALAIKIVSSLVVFPTTSNWMFYQGYNGILKKLNSAMSNNTRFFKTIQPSAENYGNYKTFKNDISRIRQAMGPLEIVASSVWLEYSFGRFDIGDVAEIRSLLKNLVSSTDNYTYFYELVDERIHFARNQFSFPRRKSDASSYFDDKKNKEGTSTRIANFEMKKREKMLRSKIVYEDEHDRITVVVIDQILKDMQKFSSVFESINHAIKVVSDWLDAANEFRIFAAITPNTWKQHVAKQKDMHSKVFEMKIYLESELAALQDKEKLKQAFISPARSDKENLLATSQGVFLIQVIKYQIEKLLKVLEYCNELDERRPTPKLITFFTKTKYARPRHLFNKLDKKMDETTIHRRNADNLPPANSLQKLGAALVKAHSFLVSNTFWFWIKAGGVIVLGAIPYFIRQTANLYYRKRMIWLVIVIAVSISENVGSSVYIIVARLVYSFFGAILGIVAWYISCGKGAGNYYGYGAVTAVLFLYLMYFRHFSVHQTLLPQILYSVTAALVLGTSWVDAKYNKLANVNYGFEPAYLRFIGVAIGLCVGMLVVLVPRPISSKAIVRKRLSNAISEIGNIHCEVANFAWKRWNEPTIKLDEKRDIVLTKIRYSSIKLASLGKLIQLKYEIPIAGVWPAQKYTKLLMLIRDITQLYMMLLVAFNEIRKPQEWLGIAIKRVGFCYPDIEAEVFATIHMTSDALRTKNALPKITEATISVKHLELLRKQWGVKRISLSERFYSRTMLGEVQVDEATRELDYFKLLQDDSQLITVALLVSHMIYNRLDEIMIVVKGLVGESYDLNDNILIDEDEDELHSPAI</sequence>
<feature type="transmembrane region" description="Helical" evidence="2">
    <location>
        <begin position="796"/>
        <end position="816"/>
    </location>
</feature>
<feature type="transmembrane region" description="Helical" evidence="2">
    <location>
        <begin position="208"/>
        <end position="226"/>
    </location>
</feature>
<accession>M3K7F3</accession>
<dbReference type="AlphaFoldDB" id="M3K7F3"/>
<feature type="compositionally biased region" description="Polar residues" evidence="1">
    <location>
        <begin position="1"/>
        <end position="17"/>
    </location>
</feature>
<feature type="transmembrane region" description="Helical" evidence="2">
    <location>
        <begin position="263"/>
        <end position="286"/>
    </location>
</feature>
<feature type="transmembrane region" description="Helical" evidence="2">
    <location>
        <begin position="652"/>
        <end position="671"/>
    </location>
</feature>
<feature type="transmembrane region" description="Helical" evidence="2">
    <location>
        <begin position="734"/>
        <end position="752"/>
    </location>
</feature>
<feature type="domain" description="Putative ER transporter 6TM N-terminal" evidence="4">
    <location>
        <begin position="73"/>
        <end position="538"/>
    </location>
</feature>
<dbReference type="Proteomes" id="UP000011777">
    <property type="component" value="Unassembled WGS sequence"/>
</dbReference>
<evidence type="ECO:0000313" key="6">
    <source>
        <dbReference type="Proteomes" id="UP000011777"/>
    </source>
</evidence>
<evidence type="ECO:0000259" key="3">
    <source>
        <dbReference type="Pfam" id="PF10334"/>
    </source>
</evidence>
<evidence type="ECO:0008006" key="7">
    <source>
        <dbReference type="Google" id="ProtNLM"/>
    </source>
</evidence>
<keyword evidence="2" id="KW-0472">Membrane</keyword>
<dbReference type="PANTHER" id="PTHR37994">
    <property type="entry name" value="ARAE_2_N DOMAIN-CONTAINING PROTEIN-RELATED"/>
    <property type="match status" value="1"/>
</dbReference>
<evidence type="ECO:0000256" key="1">
    <source>
        <dbReference type="SAM" id="MobiDB-lite"/>
    </source>
</evidence>
<dbReference type="EMBL" id="AOGT01000006">
    <property type="protein sequence ID" value="EMG51115.1"/>
    <property type="molecule type" value="Genomic_DNA"/>
</dbReference>
<feature type="domain" description="DUF2421" evidence="3">
    <location>
        <begin position="817"/>
        <end position="1058"/>
    </location>
</feature>